<dbReference type="AlphaFoldDB" id="A0A4Q1AW06"/>
<dbReference type="GO" id="GO:0046872">
    <property type="term" value="F:metal ion binding"/>
    <property type="evidence" value="ECO:0007669"/>
    <property type="project" value="UniProtKB-KW"/>
</dbReference>
<keyword evidence="1" id="KW-0479">Metal-binding</keyword>
<dbReference type="EMBL" id="NXIE01000002">
    <property type="protein sequence ID" value="RXK13656.1"/>
    <property type="molecule type" value="Genomic_DNA"/>
</dbReference>
<proteinExistence type="predicted"/>
<comment type="caution">
    <text evidence="2">The sequence shown here is derived from an EMBL/GenBank/DDBJ whole genome shotgun (WGS) entry which is preliminary data.</text>
</comment>
<dbReference type="GO" id="GO:0032259">
    <property type="term" value="P:methylation"/>
    <property type="evidence" value="ECO:0007669"/>
    <property type="project" value="UniProtKB-KW"/>
</dbReference>
<sequence>MKKVIIDFIKRNRVSTTELADCMGKSGAIYNVSAINKGHFKVGNLFWVYATGGTNWNVHKQIEKVSDNDIVFIEALDNEDKAIFGDLVSKYLILYKQANAIVTNGLLRDAPRILKENWPIWCHGFNPVGYINEPVKIKKEIRELIKEKQKLYKNSIAVCDDTGVVIIPSKYHNKKFLKKIKSIEEQEDIWFDCIDRKKYSTFETVCLKKYEKGINKC</sequence>
<keyword evidence="3" id="KW-1185">Reference proteome</keyword>
<keyword evidence="1" id="KW-0460">Magnesium</keyword>
<feature type="binding site" evidence="1">
    <location>
        <position position="108"/>
    </location>
    <ligand>
        <name>substrate</name>
    </ligand>
</feature>
<dbReference type="InterPro" id="IPR005493">
    <property type="entry name" value="RraA/RraA-like"/>
</dbReference>
<dbReference type="InterPro" id="IPR036704">
    <property type="entry name" value="RraA/RraA-like_sf"/>
</dbReference>
<dbReference type="OrthoDB" id="943692at2"/>
<gene>
    <name evidence="2" type="ORF">CP965_07320</name>
</gene>
<accession>A0A4Q1AW06</accession>
<dbReference type="RefSeq" id="WP_129061423.1">
    <property type="nucleotide sequence ID" value="NZ_NXIE01000002.1"/>
</dbReference>
<reference evidence="2 3" key="1">
    <citation type="submission" date="2017-09" db="EMBL/GenBank/DDBJ databases">
        <title>Genomics of the genus Arcobacter.</title>
        <authorList>
            <person name="Perez-Cataluna A."/>
            <person name="Figueras M.J."/>
            <person name="Salas-Masso N."/>
        </authorList>
    </citation>
    <scope>NUCLEOTIDE SEQUENCE [LARGE SCALE GENOMIC DNA]</scope>
    <source>
        <strain evidence="2 3">F156-34</strain>
    </source>
</reference>
<name>A0A4Q1AW06_9BACT</name>
<feature type="binding site" evidence="1">
    <location>
        <position position="109"/>
    </location>
    <ligand>
        <name>Mg(2+)</name>
        <dbReference type="ChEBI" id="CHEBI:18420"/>
    </ligand>
</feature>
<organism evidence="2 3">
    <name type="scientific">Halarcobacter mediterraneus</name>
    <dbReference type="NCBI Taxonomy" id="2023153"/>
    <lineage>
        <taxon>Bacteria</taxon>
        <taxon>Pseudomonadati</taxon>
        <taxon>Campylobacterota</taxon>
        <taxon>Epsilonproteobacteria</taxon>
        <taxon>Campylobacterales</taxon>
        <taxon>Arcobacteraceae</taxon>
        <taxon>Halarcobacter</taxon>
    </lineage>
</organism>
<dbReference type="Proteomes" id="UP000289718">
    <property type="component" value="Unassembled WGS sequence"/>
</dbReference>
<dbReference type="GO" id="GO:0008168">
    <property type="term" value="F:methyltransferase activity"/>
    <property type="evidence" value="ECO:0007669"/>
    <property type="project" value="UniProtKB-KW"/>
</dbReference>
<protein>
    <submittedName>
        <fullName evidence="2">Demethylmenaquinone methyltransferase</fullName>
    </submittedName>
</protein>
<keyword evidence="2" id="KW-0489">Methyltransferase</keyword>
<keyword evidence="2" id="KW-0808">Transferase</keyword>
<evidence type="ECO:0000313" key="3">
    <source>
        <dbReference type="Proteomes" id="UP000289718"/>
    </source>
</evidence>
<dbReference type="Pfam" id="PF03737">
    <property type="entry name" value="RraA-like"/>
    <property type="match status" value="1"/>
</dbReference>
<evidence type="ECO:0000313" key="2">
    <source>
        <dbReference type="EMBL" id="RXK13656.1"/>
    </source>
</evidence>
<evidence type="ECO:0000256" key="1">
    <source>
        <dbReference type="PIRSR" id="PIRSR605493-1"/>
    </source>
</evidence>
<dbReference type="Gene3D" id="3.50.30.40">
    <property type="entry name" value="Ribonuclease E inhibitor RraA/RraA-like"/>
    <property type="match status" value="1"/>
</dbReference>
<comment type="cofactor">
    <cofactor evidence="1">
        <name>Mg(2+)</name>
        <dbReference type="ChEBI" id="CHEBI:18420"/>
    </cofactor>
</comment>
<dbReference type="SUPFAM" id="SSF89562">
    <property type="entry name" value="RraA-like"/>
    <property type="match status" value="1"/>
</dbReference>
<feature type="binding site" evidence="1">
    <location>
        <begin position="85"/>
        <end position="88"/>
    </location>
    <ligand>
        <name>substrate</name>
    </ligand>
</feature>